<name>A0A0B5AMI7_9BACL</name>
<feature type="region of interest" description="Disordered" evidence="1">
    <location>
        <begin position="1"/>
        <end position="36"/>
    </location>
</feature>
<dbReference type="EMBL" id="CP009416">
    <property type="protein sequence ID" value="AJD89867.1"/>
    <property type="molecule type" value="Genomic_DNA"/>
</dbReference>
<evidence type="ECO:0000256" key="1">
    <source>
        <dbReference type="SAM" id="MobiDB-lite"/>
    </source>
</evidence>
<keyword evidence="2" id="KW-0472">Membrane</keyword>
<dbReference type="STRING" id="1508404.JMA_05500"/>
<dbReference type="InterPro" id="IPR045946">
    <property type="entry name" value="DUF6366"/>
</dbReference>
<keyword evidence="2" id="KW-1133">Transmembrane helix</keyword>
<reference evidence="3 4" key="1">
    <citation type="submission" date="2014-08" db="EMBL/GenBank/DDBJ databases">
        <title>Complete genome of a marine bacteria Jeotgalibacillus malaysiensis.</title>
        <authorList>
            <person name="Yaakop A.S."/>
            <person name="Chan K.-G."/>
            <person name="Goh K.M."/>
        </authorList>
    </citation>
    <scope>NUCLEOTIDE SEQUENCE [LARGE SCALE GENOMIC DNA]</scope>
    <source>
        <strain evidence="3 4">D5</strain>
    </source>
</reference>
<evidence type="ECO:0000256" key="2">
    <source>
        <dbReference type="SAM" id="Phobius"/>
    </source>
</evidence>
<dbReference type="BioCyc" id="JESP1508404:G14D9-9767-MONOMER"/>
<proteinExistence type="predicted"/>
<protein>
    <submittedName>
        <fullName evidence="3">Uncharacterized protein</fullName>
    </submittedName>
</protein>
<feature type="compositionally biased region" description="Basic and acidic residues" evidence="1">
    <location>
        <begin position="1"/>
        <end position="18"/>
    </location>
</feature>
<gene>
    <name evidence="3" type="ORF">JMA_05500</name>
</gene>
<sequence>MENETAKEKRERLQREELNPETDTTVESPSEKPGRTGIGAKGYLIMFLVVVIAAIIYLLV</sequence>
<accession>A0A0B5AMI7</accession>
<dbReference type="Pfam" id="PF19893">
    <property type="entry name" value="DUF6366"/>
    <property type="match status" value="1"/>
</dbReference>
<evidence type="ECO:0000313" key="3">
    <source>
        <dbReference type="EMBL" id="AJD89867.1"/>
    </source>
</evidence>
<keyword evidence="2" id="KW-0812">Transmembrane</keyword>
<dbReference type="Proteomes" id="UP000031449">
    <property type="component" value="Chromosome"/>
</dbReference>
<dbReference type="AlphaFoldDB" id="A0A0B5AMI7"/>
<feature type="transmembrane region" description="Helical" evidence="2">
    <location>
        <begin position="42"/>
        <end position="59"/>
    </location>
</feature>
<evidence type="ECO:0000313" key="4">
    <source>
        <dbReference type="Proteomes" id="UP000031449"/>
    </source>
</evidence>
<dbReference type="KEGG" id="jeo:JMA_05500"/>
<keyword evidence="4" id="KW-1185">Reference proteome</keyword>
<dbReference type="HOGENOM" id="CLU_2935358_0_0_9"/>
<organism evidence="3 4">
    <name type="scientific">Jeotgalibacillus malaysiensis</name>
    <dbReference type="NCBI Taxonomy" id="1508404"/>
    <lineage>
        <taxon>Bacteria</taxon>
        <taxon>Bacillati</taxon>
        <taxon>Bacillota</taxon>
        <taxon>Bacilli</taxon>
        <taxon>Bacillales</taxon>
        <taxon>Caryophanaceae</taxon>
        <taxon>Jeotgalibacillus</taxon>
    </lineage>
</organism>